<dbReference type="GO" id="GO:0010181">
    <property type="term" value="F:FMN binding"/>
    <property type="evidence" value="ECO:0007669"/>
    <property type="project" value="InterPro"/>
</dbReference>
<dbReference type="Gene3D" id="3.40.50.80">
    <property type="entry name" value="Nucleotide-binding domain of ferredoxin-NADP reductase (FNR) module"/>
    <property type="match status" value="1"/>
</dbReference>
<evidence type="ECO:0000256" key="7">
    <source>
        <dbReference type="ARBA" id="ARBA00022827"/>
    </source>
</evidence>
<dbReference type="GO" id="GO:0005829">
    <property type="term" value="C:cytosol"/>
    <property type="evidence" value="ECO:0007669"/>
    <property type="project" value="TreeGrafter"/>
</dbReference>
<dbReference type="InterPro" id="IPR029039">
    <property type="entry name" value="Flavoprotein-like_sf"/>
</dbReference>
<reference evidence="12" key="2">
    <citation type="submission" date="2023-05" db="EMBL/GenBank/DDBJ databases">
        <authorList>
            <person name="Fouks B."/>
        </authorList>
    </citation>
    <scope>NUCLEOTIDE SEQUENCE</scope>
    <source>
        <strain evidence="12">Stay&amp;Tobe</strain>
        <tissue evidence="12">Testes</tissue>
    </source>
</reference>
<keyword evidence="9" id="KW-0560">Oxidoreductase</keyword>
<evidence type="ECO:0000313" key="13">
    <source>
        <dbReference type="Proteomes" id="UP001233999"/>
    </source>
</evidence>
<dbReference type="Pfam" id="PF00258">
    <property type="entry name" value="Flavodoxin_1"/>
    <property type="match status" value="1"/>
</dbReference>
<dbReference type="InterPro" id="IPR001709">
    <property type="entry name" value="Flavoprot_Pyr_Nucl_cyt_Rdtase"/>
</dbReference>
<dbReference type="Gene3D" id="3.40.50.360">
    <property type="match status" value="1"/>
</dbReference>
<dbReference type="Pfam" id="PF00175">
    <property type="entry name" value="NAD_binding_1"/>
    <property type="match status" value="1"/>
</dbReference>
<dbReference type="PROSITE" id="PS50902">
    <property type="entry name" value="FLAVODOXIN_LIKE"/>
    <property type="match status" value="1"/>
</dbReference>
<dbReference type="FunFam" id="3.40.50.360:FF:000015">
    <property type="entry name" value="NADPH-dependent diflavin oxidoreductase 1"/>
    <property type="match status" value="1"/>
</dbReference>
<dbReference type="HAMAP" id="MF_03178">
    <property type="entry name" value="NDOR1"/>
    <property type="match status" value="1"/>
</dbReference>
<name>A0AAD7ZQV6_DIPPU</name>
<dbReference type="PRINTS" id="PR00369">
    <property type="entry name" value="FLAVODOXIN"/>
</dbReference>
<evidence type="ECO:0000256" key="8">
    <source>
        <dbReference type="ARBA" id="ARBA00022857"/>
    </source>
</evidence>
<gene>
    <name evidence="12" type="ORF">L9F63_003002</name>
</gene>
<dbReference type="GO" id="GO:0016651">
    <property type="term" value="F:oxidoreductase activity, acting on NAD(P)H"/>
    <property type="evidence" value="ECO:0007669"/>
    <property type="project" value="UniProtKB-ARBA"/>
</dbReference>
<dbReference type="GO" id="GO:0005634">
    <property type="term" value="C:nucleus"/>
    <property type="evidence" value="ECO:0007669"/>
    <property type="project" value="UniProtKB-ARBA"/>
</dbReference>
<dbReference type="GO" id="GO:0050660">
    <property type="term" value="F:flavin adenine dinucleotide binding"/>
    <property type="evidence" value="ECO:0007669"/>
    <property type="project" value="TreeGrafter"/>
</dbReference>
<dbReference type="InterPro" id="IPR001433">
    <property type="entry name" value="OxRdtase_FAD/NAD-bd"/>
</dbReference>
<organism evidence="12 13">
    <name type="scientific">Diploptera punctata</name>
    <name type="common">Pacific beetle cockroach</name>
    <dbReference type="NCBI Taxonomy" id="6984"/>
    <lineage>
        <taxon>Eukaryota</taxon>
        <taxon>Metazoa</taxon>
        <taxon>Ecdysozoa</taxon>
        <taxon>Arthropoda</taxon>
        <taxon>Hexapoda</taxon>
        <taxon>Insecta</taxon>
        <taxon>Pterygota</taxon>
        <taxon>Neoptera</taxon>
        <taxon>Polyneoptera</taxon>
        <taxon>Dictyoptera</taxon>
        <taxon>Blattodea</taxon>
        <taxon>Blaberoidea</taxon>
        <taxon>Blaberidae</taxon>
        <taxon>Diplopterinae</taxon>
        <taxon>Diploptera</taxon>
    </lineage>
</organism>
<dbReference type="PANTHER" id="PTHR19384">
    <property type="entry name" value="NITRIC OXIDE SYNTHASE-RELATED"/>
    <property type="match status" value="1"/>
</dbReference>
<feature type="non-terminal residue" evidence="12">
    <location>
        <position position="1"/>
    </location>
</feature>
<dbReference type="SUPFAM" id="SSF52218">
    <property type="entry name" value="Flavoproteins"/>
    <property type="match status" value="1"/>
</dbReference>
<dbReference type="Pfam" id="PF00667">
    <property type="entry name" value="FAD_binding_1"/>
    <property type="match status" value="1"/>
</dbReference>
<dbReference type="SUPFAM" id="SSF63380">
    <property type="entry name" value="Riboflavin synthase domain-like"/>
    <property type="match status" value="1"/>
</dbReference>
<evidence type="ECO:0000256" key="2">
    <source>
        <dbReference type="ARBA" id="ARBA00001974"/>
    </source>
</evidence>
<dbReference type="Proteomes" id="UP001233999">
    <property type="component" value="Unassembled WGS sequence"/>
</dbReference>
<comment type="subcellular location">
    <subcellularLocation>
        <location evidence="3">Cytoplasm</location>
    </subcellularLocation>
</comment>
<dbReference type="EMBL" id="JASPKZ010007292">
    <property type="protein sequence ID" value="KAJ9585199.1"/>
    <property type="molecule type" value="Genomic_DNA"/>
</dbReference>
<proteinExistence type="inferred from homology"/>
<comment type="cofactor">
    <cofactor evidence="2">
        <name>FAD</name>
        <dbReference type="ChEBI" id="CHEBI:57692"/>
    </cofactor>
</comment>
<evidence type="ECO:0000259" key="10">
    <source>
        <dbReference type="PROSITE" id="PS50902"/>
    </source>
</evidence>
<evidence type="ECO:0000256" key="9">
    <source>
        <dbReference type="ARBA" id="ARBA00023002"/>
    </source>
</evidence>
<dbReference type="GO" id="GO:0160246">
    <property type="term" value="F:NADPH-iron-sulfur [2Fe-2S] protein oxidoreductase activity"/>
    <property type="evidence" value="ECO:0007669"/>
    <property type="project" value="InterPro"/>
</dbReference>
<evidence type="ECO:0000256" key="6">
    <source>
        <dbReference type="ARBA" id="ARBA00022643"/>
    </source>
</evidence>
<dbReference type="PROSITE" id="PS51384">
    <property type="entry name" value="FAD_FR"/>
    <property type="match status" value="1"/>
</dbReference>
<dbReference type="FunFam" id="3.40.50.80:FF:000032">
    <property type="entry name" value="NADPH-dependent diflavin oxidoreductase 1"/>
    <property type="match status" value="1"/>
</dbReference>
<dbReference type="InterPro" id="IPR028879">
    <property type="entry name" value="NDOR1"/>
</dbReference>
<protein>
    <recommendedName>
        <fullName evidence="14">NADPH-dependent FMN and FAD-containing oxidoreductase</fullName>
    </recommendedName>
</protein>
<evidence type="ECO:0000313" key="12">
    <source>
        <dbReference type="EMBL" id="KAJ9585199.1"/>
    </source>
</evidence>
<evidence type="ECO:0000259" key="11">
    <source>
        <dbReference type="PROSITE" id="PS51384"/>
    </source>
</evidence>
<comment type="cofactor">
    <cofactor evidence="1">
        <name>FMN</name>
        <dbReference type="ChEBI" id="CHEBI:58210"/>
    </cofactor>
</comment>
<reference evidence="12" key="1">
    <citation type="journal article" date="2023" name="IScience">
        <title>Live-bearing cockroach genome reveals convergent evolutionary mechanisms linked to viviparity in insects and beyond.</title>
        <authorList>
            <person name="Fouks B."/>
            <person name="Harrison M.C."/>
            <person name="Mikhailova A.A."/>
            <person name="Marchal E."/>
            <person name="English S."/>
            <person name="Carruthers M."/>
            <person name="Jennings E.C."/>
            <person name="Chiamaka E.L."/>
            <person name="Frigard R.A."/>
            <person name="Pippel M."/>
            <person name="Attardo G.M."/>
            <person name="Benoit J.B."/>
            <person name="Bornberg-Bauer E."/>
            <person name="Tobe S.S."/>
        </authorList>
    </citation>
    <scope>NUCLEOTIDE SEQUENCE</scope>
    <source>
        <strain evidence="12">Stay&amp;Tobe</strain>
    </source>
</reference>
<dbReference type="InterPro" id="IPR039261">
    <property type="entry name" value="FNR_nucleotide-bd"/>
</dbReference>
<dbReference type="InterPro" id="IPR023173">
    <property type="entry name" value="NADPH_Cyt_P450_Rdtase_alpha"/>
</dbReference>
<dbReference type="Gene3D" id="1.20.990.10">
    <property type="entry name" value="NADPH-cytochrome p450 Reductase, Chain A, domain 3"/>
    <property type="match status" value="1"/>
</dbReference>
<dbReference type="PANTHER" id="PTHR19384:SF10">
    <property type="entry name" value="NADPH-DEPENDENT DIFLAVIN OXIDOREDUCTASE 1"/>
    <property type="match status" value="1"/>
</dbReference>
<evidence type="ECO:0000256" key="1">
    <source>
        <dbReference type="ARBA" id="ARBA00001917"/>
    </source>
</evidence>
<dbReference type="SUPFAM" id="SSF52343">
    <property type="entry name" value="Ferredoxin reductase-like, C-terminal NADP-linked domain"/>
    <property type="match status" value="1"/>
</dbReference>
<dbReference type="InterPro" id="IPR008254">
    <property type="entry name" value="Flavodoxin/NO_synth"/>
</dbReference>
<dbReference type="Gene3D" id="2.40.30.10">
    <property type="entry name" value="Translation factors"/>
    <property type="match status" value="1"/>
</dbReference>
<keyword evidence="8" id="KW-0521">NADP</keyword>
<evidence type="ECO:0000256" key="4">
    <source>
        <dbReference type="ARBA" id="ARBA00022490"/>
    </source>
</evidence>
<keyword evidence="4" id="KW-0963">Cytoplasm</keyword>
<sequence length="584" mass="66698">MLNQRITILYGSQTGTAQEVAERIWRELKRFYFHGPVKAMDDYLKSQLIYEPVVVFVCSTTGQGEEPDNMKQFWKFLLRKNLPTDSLSNMKYAVLGLGDSSYLKFNYVAKKLNRRLLQLGGQPLIEIGLGDDQHDLGSDAVVDPWISNLCAKLCNLYPLPAGVQPISEDQLCLPRWQTSVIQQNGIDRTEQYSQNDQNFASIIKNSRTTAMSHFQDVRLIEMAAPDVEYSPGDVLMVCPHNAPDKVDQFFTLLNSNEMNANMLIEVKSKDNDIPVPVILQKCLTLRKCAEQYWDLSIRGSYFKRLLAHFSTSEMEKEKLIEFTTAEGQEELYNYCNRPRRTTLEVLQDFPHATSNITLEYLFELLQPIRPRAFSIASSPQAHKGEIHILVAVVKYQTKLKVPRLGLCSNWLASLSPGIRIPISIRRGIFHFPKTQNIPVIMIGPGTGVAPFRSYIYHRVALQEASNELLYLFFGCRNKNGDFHCSNEWMNFRSSGHLTLFCAFSRDQEHKIYVQNLIKEQAKLMWDLLQSGAWIFVAGNSKDMPAGVKDAFIQDVVSKIGKHAHAEEFVKQLENSGRYQTETWS</sequence>
<feature type="domain" description="Flavodoxin-like" evidence="10">
    <location>
        <begin position="6"/>
        <end position="150"/>
    </location>
</feature>
<evidence type="ECO:0000256" key="5">
    <source>
        <dbReference type="ARBA" id="ARBA00022630"/>
    </source>
</evidence>
<dbReference type="InterPro" id="IPR001094">
    <property type="entry name" value="Flavdoxin-like"/>
</dbReference>
<feature type="domain" description="FAD-binding FR-type" evidence="11">
    <location>
        <begin position="195"/>
        <end position="432"/>
    </location>
</feature>
<keyword evidence="5" id="KW-0285">Flavoprotein</keyword>
<dbReference type="InterPro" id="IPR003097">
    <property type="entry name" value="CysJ-like_FAD-binding"/>
</dbReference>
<dbReference type="InterPro" id="IPR017938">
    <property type="entry name" value="Riboflavin_synthase-like_b-brl"/>
</dbReference>
<evidence type="ECO:0000256" key="3">
    <source>
        <dbReference type="ARBA" id="ARBA00004496"/>
    </source>
</evidence>
<dbReference type="InterPro" id="IPR017927">
    <property type="entry name" value="FAD-bd_FR_type"/>
</dbReference>
<accession>A0AAD7ZQV6</accession>
<keyword evidence="6" id="KW-0288">FMN</keyword>
<dbReference type="AlphaFoldDB" id="A0AAD7ZQV6"/>
<dbReference type="PRINTS" id="PR00371">
    <property type="entry name" value="FPNCR"/>
</dbReference>
<keyword evidence="7" id="KW-0274">FAD</keyword>
<evidence type="ECO:0008006" key="14">
    <source>
        <dbReference type="Google" id="ProtNLM"/>
    </source>
</evidence>
<comment type="caution">
    <text evidence="12">The sequence shown here is derived from an EMBL/GenBank/DDBJ whole genome shotgun (WGS) entry which is preliminary data.</text>
</comment>
<keyword evidence="13" id="KW-1185">Reference proteome</keyword>